<evidence type="ECO:0000256" key="10">
    <source>
        <dbReference type="ARBA" id="ARBA00023136"/>
    </source>
</evidence>
<proteinExistence type="inferred from homology"/>
<feature type="transmembrane region" description="Helical" evidence="13">
    <location>
        <begin position="84"/>
        <end position="108"/>
    </location>
</feature>
<evidence type="ECO:0000256" key="11">
    <source>
        <dbReference type="ARBA" id="ARBA00023160"/>
    </source>
</evidence>
<evidence type="ECO:0000259" key="14">
    <source>
        <dbReference type="Pfam" id="PF00487"/>
    </source>
</evidence>
<dbReference type="PANTHER" id="PTHR11351">
    <property type="entry name" value="ACYL-COA DESATURASE"/>
    <property type="match status" value="1"/>
</dbReference>
<dbReference type="PRINTS" id="PR00075">
    <property type="entry name" value="FACDDSATRASE"/>
</dbReference>
<comment type="domain">
    <text evidence="12">The histidine box domains are involved in binding the catalytic metal ions.</text>
</comment>
<evidence type="ECO:0000256" key="12">
    <source>
        <dbReference type="RuleBase" id="RU000581"/>
    </source>
</evidence>
<dbReference type="AlphaFoldDB" id="A0A9J6CH43"/>
<comment type="cofactor">
    <cofactor evidence="12">
        <name>Fe(2+)</name>
        <dbReference type="ChEBI" id="CHEBI:29033"/>
    </cofactor>
</comment>
<gene>
    <name evidence="15" type="ORF">PVAND_010641</name>
</gene>
<dbReference type="GO" id="GO:0005789">
    <property type="term" value="C:endoplasmic reticulum membrane"/>
    <property type="evidence" value="ECO:0007669"/>
    <property type="project" value="TreeGrafter"/>
</dbReference>
<dbReference type="GO" id="GO:0005506">
    <property type="term" value="F:iron ion binding"/>
    <property type="evidence" value="ECO:0007669"/>
    <property type="project" value="TreeGrafter"/>
</dbReference>
<comment type="caution">
    <text evidence="15">The sequence shown here is derived from an EMBL/GenBank/DDBJ whole genome shotgun (WGS) entry which is preliminary data.</text>
</comment>
<name>A0A9J6CH43_POLVA</name>
<accession>A0A9J6CH43</accession>
<evidence type="ECO:0000313" key="16">
    <source>
        <dbReference type="Proteomes" id="UP001107558"/>
    </source>
</evidence>
<protein>
    <recommendedName>
        <fullName evidence="14">Fatty acid desaturase domain-containing protein</fullName>
    </recommendedName>
</protein>
<comment type="subcellular location">
    <subcellularLocation>
        <location evidence="1">Membrane</location>
        <topology evidence="1">Multi-pass membrane protein</topology>
    </subcellularLocation>
</comment>
<comment type="similarity">
    <text evidence="2 12">Belongs to the fatty acid desaturase type 1 family.</text>
</comment>
<feature type="transmembrane region" description="Helical" evidence="13">
    <location>
        <begin position="234"/>
        <end position="254"/>
    </location>
</feature>
<keyword evidence="9" id="KW-0443">Lipid metabolism</keyword>
<dbReference type="GO" id="GO:0006636">
    <property type="term" value="P:unsaturated fatty acid biosynthetic process"/>
    <property type="evidence" value="ECO:0007669"/>
    <property type="project" value="TreeGrafter"/>
</dbReference>
<dbReference type="InterPro" id="IPR015876">
    <property type="entry name" value="Acyl-CoA_DS"/>
</dbReference>
<evidence type="ECO:0000256" key="2">
    <source>
        <dbReference type="ARBA" id="ARBA00009295"/>
    </source>
</evidence>
<keyword evidence="4 12" id="KW-0812">Transmembrane</keyword>
<feature type="transmembrane region" description="Helical" evidence="13">
    <location>
        <begin position="60"/>
        <end position="78"/>
    </location>
</feature>
<evidence type="ECO:0000256" key="7">
    <source>
        <dbReference type="ARBA" id="ARBA00023002"/>
    </source>
</evidence>
<reference evidence="15" key="1">
    <citation type="submission" date="2021-03" db="EMBL/GenBank/DDBJ databases">
        <title>Chromosome level genome of the anhydrobiotic midge Polypedilum vanderplanki.</title>
        <authorList>
            <person name="Yoshida Y."/>
            <person name="Kikawada T."/>
            <person name="Gusev O."/>
        </authorList>
    </citation>
    <scope>NUCLEOTIDE SEQUENCE</scope>
    <source>
        <strain evidence="15">NIAS01</strain>
        <tissue evidence="15">Whole body or cell culture</tissue>
    </source>
</reference>
<evidence type="ECO:0000256" key="5">
    <source>
        <dbReference type="ARBA" id="ARBA00022832"/>
    </source>
</evidence>
<keyword evidence="6 13" id="KW-1133">Transmembrane helix</keyword>
<keyword evidence="11 12" id="KW-0275">Fatty acid biosynthesis</keyword>
<dbReference type="PANTHER" id="PTHR11351:SF31">
    <property type="entry name" value="DESATURASE 1, ISOFORM A-RELATED"/>
    <property type="match status" value="1"/>
</dbReference>
<evidence type="ECO:0000256" key="3">
    <source>
        <dbReference type="ARBA" id="ARBA00022516"/>
    </source>
</evidence>
<evidence type="ECO:0000256" key="1">
    <source>
        <dbReference type="ARBA" id="ARBA00004141"/>
    </source>
</evidence>
<evidence type="ECO:0000256" key="13">
    <source>
        <dbReference type="SAM" id="Phobius"/>
    </source>
</evidence>
<evidence type="ECO:0000256" key="4">
    <source>
        <dbReference type="ARBA" id="ARBA00022692"/>
    </source>
</evidence>
<dbReference type="GO" id="GO:0004768">
    <property type="term" value="F:stearoyl-CoA 9-desaturase activity"/>
    <property type="evidence" value="ECO:0007669"/>
    <property type="project" value="TreeGrafter"/>
</dbReference>
<keyword evidence="8" id="KW-0408">Iron</keyword>
<keyword evidence="5" id="KW-0276">Fatty acid metabolism</keyword>
<keyword evidence="3 12" id="KW-0444">Lipid biosynthesis</keyword>
<organism evidence="15 16">
    <name type="scientific">Polypedilum vanderplanki</name>
    <name type="common">Sleeping chironomid midge</name>
    <dbReference type="NCBI Taxonomy" id="319348"/>
    <lineage>
        <taxon>Eukaryota</taxon>
        <taxon>Metazoa</taxon>
        <taxon>Ecdysozoa</taxon>
        <taxon>Arthropoda</taxon>
        <taxon>Hexapoda</taxon>
        <taxon>Insecta</taxon>
        <taxon>Pterygota</taxon>
        <taxon>Neoptera</taxon>
        <taxon>Endopterygota</taxon>
        <taxon>Diptera</taxon>
        <taxon>Nematocera</taxon>
        <taxon>Chironomoidea</taxon>
        <taxon>Chironomidae</taxon>
        <taxon>Chironominae</taxon>
        <taxon>Polypedilum</taxon>
        <taxon>Polypedilum</taxon>
    </lineage>
</organism>
<sequence>MDSNLHESICHPEGKQNGYVNGNIVANSNYSNGIKNGEIKNGHAGTSTEQKQEYKMQIKWLNVLLFAYLHGAALYGMIMPWKWSSFAVCFVYTALAGFGTTVAAHRYFTHRSFKANKKLRWILIILQTTCAQEPILNWARDHRVHHKFTDTDADPYNSRRGFFFSHIGWLMVKKHPEVIRQGKKIDMSDLESDPMLQFQRRWYHLLAFLLNLGIPIVFLTYMGEPFSVIWHGNIFRWVIQLNLVWCVNSVAHLYGTKPYDKDISPTDSRLVGFLAMGEGWHNYHHVFPWDYKTAELPGYGWNLSTAVIDFFAWLGWATELKTVPDAIIKKRVLRTGDGSHPYSIAAVEENNNNLSDEIDAQTQIRDTEHFWGFGDKEMTSEDMKYVHIINPEKKIS</sequence>
<feature type="transmembrane region" description="Helical" evidence="13">
    <location>
        <begin position="202"/>
        <end position="222"/>
    </location>
</feature>
<keyword evidence="7 12" id="KW-0560">Oxidoreductase</keyword>
<evidence type="ECO:0000256" key="9">
    <source>
        <dbReference type="ARBA" id="ARBA00023098"/>
    </source>
</evidence>
<evidence type="ECO:0000313" key="15">
    <source>
        <dbReference type="EMBL" id="KAG5681183.1"/>
    </source>
</evidence>
<dbReference type="CDD" id="cd03505">
    <property type="entry name" value="Delta9-FADS-like"/>
    <property type="match status" value="1"/>
</dbReference>
<evidence type="ECO:0000256" key="6">
    <source>
        <dbReference type="ARBA" id="ARBA00022989"/>
    </source>
</evidence>
<keyword evidence="16" id="KW-1185">Reference proteome</keyword>
<dbReference type="InterPro" id="IPR005804">
    <property type="entry name" value="FA_desaturase_dom"/>
</dbReference>
<keyword evidence="10 13" id="KW-0472">Membrane</keyword>
<dbReference type="EMBL" id="JADBJN010000001">
    <property type="protein sequence ID" value="KAG5681183.1"/>
    <property type="molecule type" value="Genomic_DNA"/>
</dbReference>
<feature type="domain" description="Fatty acid desaturase" evidence="14">
    <location>
        <begin position="83"/>
        <end position="288"/>
    </location>
</feature>
<dbReference type="Proteomes" id="UP001107558">
    <property type="component" value="Chromosome 1"/>
</dbReference>
<dbReference type="OrthoDB" id="10260134at2759"/>
<dbReference type="Pfam" id="PF00487">
    <property type="entry name" value="FA_desaturase"/>
    <property type="match status" value="1"/>
</dbReference>
<evidence type="ECO:0000256" key="8">
    <source>
        <dbReference type="ARBA" id="ARBA00023004"/>
    </source>
</evidence>